<protein>
    <recommendedName>
        <fullName evidence="11">Biopolymer transporter ExbD</fullName>
    </recommendedName>
</protein>
<dbReference type="Pfam" id="PF02472">
    <property type="entry name" value="ExbD"/>
    <property type="match status" value="1"/>
</dbReference>
<name>A0ABQ5WE31_9HYPH</name>
<evidence type="ECO:0000256" key="5">
    <source>
        <dbReference type="ARBA" id="ARBA00022989"/>
    </source>
</evidence>
<keyword evidence="4 7" id="KW-0812">Transmembrane</keyword>
<feature type="transmembrane region" description="Helical" evidence="8">
    <location>
        <begin position="20"/>
        <end position="41"/>
    </location>
</feature>
<keyword evidence="5 8" id="KW-1133">Transmembrane helix</keyword>
<dbReference type="Proteomes" id="UP001156691">
    <property type="component" value="Unassembled WGS sequence"/>
</dbReference>
<accession>A0ABQ5WE31</accession>
<comment type="caution">
    <text evidence="9">The sequence shown here is derived from an EMBL/GenBank/DDBJ whole genome shotgun (WGS) entry which is preliminary data.</text>
</comment>
<comment type="similarity">
    <text evidence="2 7">Belongs to the ExbD/TolR family.</text>
</comment>
<evidence type="ECO:0000256" key="8">
    <source>
        <dbReference type="SAM" id="Phobius"/>
    </source>
</evidence>
<sequence>MSRRSVSVSLPRRRRDGPDFALPMINVIFLMMLYFLVAGTITQRDELAIVPPLTQSYPPERLPRPLLVIVDTQTVLIDGRPLERGNLAAGIQTGLNGAPGSQTVNILAPRSMAADTLLDVAAELGAAGIGVRIVSLDERSAAAGGAP</sequence>
<organism evidence="9 10">
    <name type="scientific">Devosia nitrariae</name>
    <dbReference type="NCBI Taxonomy" id="2071872"/>
    <lineage>
        <taxon>Bacteria</taxon>
        <taxon>Pseudomonadati</taxon>
        <taxon>Pseudomonadota</taxon>
        <taxon>Alphaproteobacteria</taxon>
        <taxon>Hyphomicrobiales</taxon>
        <taxon>Devosiaceae</taxon>
        <taxon>Devosia</taxon>
    </lineage>
</organism>
<comment type="subcellular location">
    <subcellularLocation>
        <location evidence="1">Cell membrane</location>
        <topology evidence="1">Single-pass membrane protein</topology>
    </subcellularLocation>
    <subcellularLocation>
        <location evidence="7">Cell membrane</location>
        <topology evidence="7">Single-pass type II membrane protein</topology>
    </subcellularLocation>
</comment>
<evidence type="ECO:0000313" key="10">
    <source>
        <dbReference type="Proteomes" id="UP001156691"/>
    </source>
</evidence>
<gene>
    <name evidence="9" type="ORF">GCM10010862_52830</name>
</gene>
<dbReference type="RefSeq" id="WP_284343417.1">
    <property type="nucleotide sequence ID" value="NZ_BSNS01000028.1"/>
</dbReference>
<reference evidence="10" key="1">
    <citation type="journal article" date="2019" name="Int. J. Syst. Evol. Microbiol.">
        <title>The Global Catalogue of Microorganisms (GCM) 10K type strain sequencing project: providing services to taxonomists for standard genome sequencing and annotation.</title>
        <authorList>
            <consortium name="The Broad Institute Genomics Platform"/>
            <consortium name="The Broad Institute Genome Sequencing Center for Infectious Disease"/>
            <person name="Wu L."/>
            <person name="Ma J."/>
        </authorList>
    </citation>
    <scope>NUCLEOTIDE SEQUENCE [LARGE SCALE GENOMIC DNA]</scope>
    <source>
        <strain evidence="10">NBRC 112416</strain>
    </source>
</reference>
<dbReference type="EMBL" id="BSNS01000028">
    <property type="protein sequence ID" value="GLQ58024.1"/>
    <property type="molecule type" value="Genomic_DNA"/>
</dbReference>
<dbReference type="InterPro" id="IPR003400">
    <property type="entry name" value="ExbD"/>
</dbReference>
<evidence type="ECO:0000256" key="4">
    <source>
        <dbReference type="ARBA" id="ARBA00022692"/>
    </source>
</evidence>
<evidence type="ECO:0000256" key="3">
    <source>
        <dbReference type="ARBA" id="ARBA00022475"/>
    </source>
</evidence>
<evidence type="ECO:0000313" key="9">
    <source>
        <dbReference type="EMBL" id="GLQ58024.1"/>
    </source>
</evidence>
<keyword evidence="3" id="KW-1003">Cell membrane</keyword>
<evidence type="ECO:0008006" key="11">
    <source>
        <dbReference type="Google" id="ProtNLM"/>
    </source>
</evidence>
<evidence type="ECO:0000256" key="2">
    <source>
        <dbReference type="ARBA" id="ARBA00005811"/>
    </source>
</evidence>
<keyword evidence="6 8" id="KW-0472">Membrane</keyword>
<keyword evidence="10" id="KW-1185">Reference proteome</keyword>
<proteinExistence type="inferred from homology"/>
<evidence type="ECO:0000256" key="7">
    <source>
        <dbReference type="RuleBase" id="RU003879"/>
    </source>
</evidence>
<keyword evidence="7" id="KW-0813">Transport</keyword>
<keyword evidence="7" id="KW-0653">Protein transport</keyword>
<evidence type="ECO:0000256" key="6">
    <source>
        <dbReference type="ARBA" id="ARBA00023136"/>
    </source>
</evidence>
<evidence type="ECO:0000256" key="1">
    <source>
        <dbReference type="ARBA" id="ARBA00004162"/>
    </source>
</evidence>